<reference evidence="1" key="1">
    <citation type="submission" date="2023-06" db="EMBL/GenBank/DDBJ databases">
        <authorList>
            <person name="Jiang Y."/>
            <person name="Liu Q."/>
        </authorList>
    </citation>
    <scope>NUCLEOTIDE SEQUENCE</scope>
    <source>
        <strain evidence="1">CGMCC 1.12089</strain>
    </source>
</reference>
<dbReference type="EMBL" id="JASZYV010000002">
    <property type="protein sequence ID" value="MDM0045289.1"/>
    <property type="molecule type" value="Genomic_DNA"/>
</dbReference>
<comment type="caution">
    <text evidence="1">The sequence shown here is derived from an EMBL/GenBank/DDBJ whole genome shotgun (WGS) entry which is preliminary data.</text>
</comment>
<dbReference type="InterPro" id="IPR049708">
    <property type="entry name" value="PP0621-like"/>
</dbReference>
<evidence type="ECO:0000313" key="1">
    <source>
        <dbReference type="EMBL" id="MDM0045289.1"/>
    </source>
</evidence>
<name>A0ABT7NBG8_9BURK</name>
<keyword evidence="2" id="KW-1185">Reference proteome</keyword>
<dbReference type="Proteomes" id="UP001174908">
    <property type="component" value="Unassembled WGS sequence"/>
</dbReference>
<protein>
    <submittedName>
        <fullName evidence="1">PP0621 family protein</fullName>
    </submittedName>
</protein>
<dbReference type="NCBIfam" id="NF041023">
    <property type="entry name" value="PP0621_fam"/>
    <property type="match status" value="1"/>
</dbReference>
<evidence type="ECO:0000313" key="2">
    <source>
        <dbReference type="Proteomes" id="UP001174908"/>
    </source>
</evidence>
<organism evidence="1 2">
    <name type="scientific">Variovorax dokdonensis</name>
    <dbReference type="NCBI Taxonomy" id="344883"/>
    <lineage>
        <taxon>Bacteria</taxon>
        <taxon>Pseudomonadati</taxon>
        <taxon>Pseudomonadota</taxon>
        <taxon>Betaproteobacteria</taxon>
        <taxon>Burkholderiales</taxon>
        <taxon>Comamonadaceae</taxon>
        <taxon>Variovorax</taxon>
    </lineage>
</organism>
<accession>A0ABT7NBG8</accession>
<dbReference type="RefSeq" id="WP_286660374.1">
    <property type="nucleotide sequence ID" value="NZ_JASZYV010000002.1"/>
</dbReference>
<gene>
    <name evidence="1" type="ORF">QTH91_12410</name>
</gene>
<sequence>MKYLLVIAVVWIAFMIWRANRRDEIARKQPPAGLPRNRTPGEPQSMLRCAHCGLHLPAADALPGPDGKVYCSPAHRSAGPA</sequence>
<proteinExistence type="predicted"/>